<name>A0A9Q1BX78_HOLLE</name>
<keyword evidence="5" id="KW-1185">Reference proteome</keyword>
<dbReference type="InterPro" id="IPR001875">
    <property type="entry name" value="DED_dom"/>
</dbReference>
<keyword evidence="1" id="KW-0862">Zinc</keyword>
<dbReference type="Pfam" id="PF00643">
    <property type="entry name" value="zf-B_box"/>
    <property type="match status" value="1"/>
</dbReference>
<proteinExistence type="predicted"/>
<dbReference type="GO" id="GO:0042981">
    <property type="term" value="P:regulation of apoptotic process"/>
    <property type="evidence" value="ECO:0007669"/>
    <property type="project" value="InterPro"/>
</dbReference>
<dbReference type="PROSITE" id="PS50168">
    <property type="entry name" value="DED"/>
    <property type="match status" value="1"/>
</dbReference>
<evidence type="ECO:0000259" key="3">
    <source>
        <dbReference type="PROSITE" id="PS50168"/>
    </source>
</evidence>
<dbReference type="InterPro" id="IPR011029">
    <property type="entry name" value="DEATH-like_dom_sf"/>
</dbReference>
<dbReference type="InterPro" id="IPR000315">
    <property type="entry name" value="Znf_B-box"/>
</dbReference>
<keyword evidence="1" id="KW-0479">Metal-binding</keyword>
<dbReference type="EMBL" id="JAIZAY010000010">
    <property type="protein sequence ID" value="KAJ8034420.1"/>
    <property type="molecule type" value="Genomic_DNA"/>
</dbReference>
<dbReference type="AlphaFoldDB" id="A0A9Q1BX78"/>
<reference evidence="4" key="1">
    <citation type="submission" date="2021-10" db="EMBL/GenBank/DDBJ databases">
        <title>Tropical sea cucumber genome reveals ecological adaptation and Cuvierian tubules defense mechanism.</title>
        <authorList>
            <person name="Chen T."/>
        </authorList>
    </citation>
    <scope>NUCLEOTIDE SEQUENCE</scope>
    <source>
        <strain evidence="4">Nanhai2018</strain>
        <tissue evidence="4">Muscle</tissue>
    </source>
</reference>
<feature type="domain" description="B box-type" evidence="2">
    <location>
        <begin position="108"/>
        <end position="150"/>
    </location>
</feature>
<comment type="caution">
    <text evidence="4">The sequence shown here is derived from an EMBL/GenBank/DDBJ whole genome shotgun (WGS) entry which is preliminary data.</text>
</comment>
<dbReference type="SUPFAM" id="SSF57845">
    <property type="entry name" value="B-box zinc-binding domain"/>
    <property type="match status" value="1"/>
</dbReference>
<protein>
    <recommendedName>
        <fullName evidence="6">B box-type domain-containing protein</fullName>
    </recommendedName>
</protein>
<evidence type="ECO:0000256" key="1">
    <source>
        <dbReference type="PROSITE-ProRule" id="PRU00024"/>
    </source>
</evidence>
<dbReference type="InterPro" id="IPR047153">
    <property type="entry name" value="TRIM45/56/19-like"/>
</dbReference>
<accession>A0A9Q1BX78</accession>
<sequence length="635" mass="71446">MTTSQTALRSEEYSKMIAMLVRTLSLDDVSVLAKFLGIDANKTQIRSSVDFLVYLMESRSMSEDNVDILLNALSKCQLMDAITVVQNYIQVTHLHTKLNLNKATSAGHGTATCPVHNNTYELYCNTCFKQLCFQCYFEKHRGEKHRVLTTQEVATEIIKSRGELENMSKLLTEKVENTTKAWVALKENMVDPKVYKMQLEHTFKCWEQQTNDHMEKIMSNVDEEIEKNRGYLDRLKEQKRIHLQEVKGVRDKYSQYDLKDKNNLLTIAQLFKWKTSVMKIKEKIREEKKATAKCNVAHASFLPLTTNDKIIDFHFGTTVGAIAISKTVYAVVRDERHFRGGVTLSWKSAESKELLSSHKIKDLTGLQPIVIPNSLLASSSEFPKLFLACGSHLMTLLIATDKEKFSVVATTEKTLEIPQESSVTAMTIVTSEKGTSGVMFTHSMSTEVIRLDQNLENLGAIDCSPFVISISSITSANGKVAIIDFGRNAAVVVVEEDGDVDQVCKLQVPQSMVPNMRPTYVHKTSAFWNAIWESIEDKKGRQWVHALHLESGDAIAVTQTGQCNVGQEIVSLSCINDDCLLCFSDGEVQHFSSTDTEEAPDISKLLSLPPEEGMQEAVKQLSILWRKLDEELHNV</sequence>
<keyword evidence="1" id="KW-0863">Zinc-finger</keyword>
<dbReference type="PANTHER" id="PTHR25462">
    <property type="entry name" value="BONUS, ISOFORM C-RELATED"/>
    <property type="match status" value="1"/>
</dbReference>
<dbReference type="GO" id="GO:0008270">
    <property type="term" value="F:zinc ion binding"/>
    <property type="evidence" value="ECO:0007669"/>
    <property type="project" value="UniProtKB-KW"/>
</dbReference>
<gene>
    <name evidence="4" type="ORF">HOLleu_21252</name>
</gene>
<evidence type="ECO:0000259" key="2">
    <source>
        <dbReference type="PROSITE" id="PS50119"/>
    </source>
</evidence>
<feature type="domain" description="DED" evidence="3">
    <location>
        <begin position="12"/>
        <end position="87"/>
    </location>
</feature>
<evidence type="ECO:0000313" key="5">
    <source>
        <dbReference type="Proteomes" id="UP001152320"/>
    </source>
</evidence>
<evidence type="ECO:0008006" key="6">
    <source>
        <dbReference type="Google" id="ProtNLM"/>
    </source>
</evidence>
<dbReference type="PANTHER" id="PTHR25462:SF229">
    <property type="entry name" value="TRANSCRIPTION INTERMEDIARY FACTOR 1-BETA"/>
    <property type="match status" value="1"/>
</dbReference>
<dbReference type="Gene3D" id="3.30.160.60">
    <property type="entry name" value="Classic Zinc Finger"/>
    <property type="match status" value="1"/>
</dbReference>
<dbReference type="Gene3D" id="1.10.533.10">
    <property type="entry name" value="Death Domain, Fas"/>
    <property type="match status" value="1"/>
</dbReference>
<dbReference type="Proteomes" id="UP001152320">
    <property type="component" value="Chromosome 10"/>
</dbReference>
<dbReference type="GO" id="GO:0061630">
    <property type="term" value="F:ubiquitin protein ligase activity"/>
    <property type="evidence" value="ECO:0007669"/>
    <property type="project" value="TreeGrafter"/>
</dbReference>
<evidence type="ECO:0000313" key="4">
    <source>
        <dbReference type="EMBL" id="KAJ8034420.1"/>
    </source>
</evidence>
<dbReference type="PROSITE" id="PS50119">
    <property type="entry name" value="ZF_BBOX"/>
    <property type="match status" value="1"/>
</dbReference>
<organism evidence="4 5">
    <name type="scientific">Holothuria leucospilota</name>
    <name type="common">Black long sea cucumber</name>
    <name type="synonym">Mertensiothuria leucospilota</name>
    <dbReference type="NCBI Taxonomy" id="206669"/>
    <lineage>
        <taxon>Eukaryota</taxon>
        <taxon>Metazoa</taxon>
        <taxon>Echinodermata</taxon>
        <taxon>Eleutherozoa</taxon>
        <taxon>Echinozoa</taxon>
        <taxon>Holothuroidea</taxon>
        <taxon>Aspidochirotacea</taxon>
        <taxon>Aspidochirotida</taxon>
        <taxon>Holothuriidae</taxon>
        <taxon>Holothuria</taxon>
    </lineage>
</organism>
<dbReference type="GO" id="GO:0006513">
    <property type="term" value="P:protein monoubiquitination"/>
    <property type="evidence" value="ECO:0007669"/>
    <property type="project" value="TreeGrafter"/>
</dbReference>